<dbReference type="PANTHER" id="PTHR11929">
    <property type="entry name" value="ALPHA- 1,3 -FUCOSYLTRANSFERASE"/>
    <property type="match status" value="1"/>
</dbReference>
<reference evidence="7 8" key="1">
    <citation type="journal article" date="2014" name="Genome Biol. Evol.">
        <title>The genome of the myxosporean Thelohanellus kitauei shows adaptations to nutrient acquisition within its fish host.</title>
        <authorList>
            <person name="Yang Y."/>
            <person name="Xiong J."/>
            <person name="Zhou Z."/>
            <person name="Huo F."/>
            <person name="Miao W."/>
            <person name="Ran C."/>
            <person name="Liu Y."/>
            <person name="Zhang J."/>
            <person name="Feng J."/>
            <person name="Wang M."/>
            <person name="Wang M."/>
            <person name="Wang L."/>
            <person name="Yao B."/>
        </authorList>
    </citation>
    <scope>NUCLEOTIDE SEQUENCE [LARGE SCALE GENOMIC DNA]</scope>
    <source>
        <strain evidence="7">Wuqing</strain>
    </source>
</reference>
<comment type="subcellular location">
    <subcellularLocation>
        <location evidence="5">Golgi apparatus</location>
        <location evidence="5">Golgi stack membrane</location>
        <topology evidence="5">Single-pass type II membrane protein</topology>
    </subcellularLocation>
</comment>
<dbReference type="UniPathway" id="UPA00378"/>
<gene>
    <name evidence="7" type="ORF">RF11_06816</name>
</gene>
<dbReference type="GO" id="GO:0046920">
    <property type="term" value="F:alpha-(1-&gt;3)-fucosyltransferase activity"/>
    <property type="evidence" value="ECO:0007669"/>
    <property type="project" value="TreeGrafter"/>
</dbReference>
<dbReference type="PANTHER" id="PTHR11929:SF226">
    <property type="entry name" value="ATP-DEPENDENT DNA HELICASE-RELATED"/>
    <property type="match status" value="1"/>
</dbReference>
<proteinExistence type="inferred from homology"/>
<organism evidence="7 8">
    <name type="scientific">Thelohanellus kitauei</name>
    <name type="common">Myxosporean</name>
    <dbReference type="NCBI Taxonomy" id="669202"/>
    <lineage>
        <taxon>Eukaryota</taxon>
        <taxon>Metazoa</taxon>
        <taxon>Cnidaria</taxon>
        <taxon>Myxozoa</taxon>
        <taxon>Myxosporea</taxon>
        <taxon>Bivalvulida</taxon>
        <taxon>Platysporina</taxon>
        <taxon>Myxobolidae</taxon>
        <taxon>Thelohanellus</taxon>
    </lineage>
</organism>
<keyword evidence="8" id="KW-1185">Reference proteome</keyword>
<dbReference type="InterPro" id="IPR038577">
    <property type="entry name" value="GT10-like_C_sf"/>
</dbReference>
<dbReference type="GO" id="GO:0032580">
    <property type="term" value="C:Golgi cisterna membrane"/>
    <property type="evidence" value="ECO:0007669"/>
    <property type="project" value="UniProtKB-SubCell"/>
</dbReference>
<dbReference type="OrthoDB" id="5989014at2759"/>
<evidence type="ECO:0000256" key="3">
    <source>
        <dbReference type="ARBA" id="ARBA00022676"/>
    </source>
</evidence>
<keyword evidence="4 5" id="KW-0808">Transferase</keyword>
<dbReference type="Gene3D" id="3.40.50.11660">
    <property type="entry name" value="Glycosyl transferase family 10, C-terminal domain"/>
    <property type="match status" value="1"/>
</dbReference>
<dbReference type="AlphaFoldDB" id="A0A0C2ISE7"/>
<dbReference type="OMA" id="HEIFNGR"/>
<dbReference type="EMBL" id="JWZT01002870">
    <property type="protein sequence ID" value="KII68369.1"/>
    <property type="molecule type" value="Genomic_DNA"/>
</dbReference>
<keyword evidence="5" id="KW-0812">Transmembrane</keyword>
<keyword evidence="5" id="KW-0333">Golgi apparatus</keyword>
<accession>A0A0C2ISE7</accession>
<evidence type="ECO:0000256" key="1">
    <source>
        <dbReference type="ARBA" id="ARBA00004922"/>
    </source>
</evidence>
<evidence type="ECO:0000313" key="8">
    <source>
        <dbReference type="Proteomes" id="UP000031668"/>
    </source>
</evidence>
<keyword evidence="5" id="KW-1133">Transmembrane helix</keyword>
<dbReference type="Proteomes" id="UP000031668">
    <property type="component" value="Unassembled WGS sequence"/>
</dbReference>
<evidence type="ECO:0000256" key="5">
    <source>
        <dbReference type="RuleBase" id="RU003832"/>
    </source>
</evidence>
<protein>
    <recommendedName>
        <fullName evidence="5">Fucosyltransferase</fullName>
        <ecNumber evidence="5">2.4.1.-</ecNumber>
    </recommendedName>
</protein>
<evidence type="ECO:0000259" key="6">
    <source>
        <dbReference type="Pfam" id="PF00852"/>
    </source>
</evidence>
<evidence type="ECO:0000256" key="4">
    <source>
        <dbReference type="ARBA" id="ARBA00022679"/>
    </source>
</evidence>
<dbReference type="EC" id="2.4.1.-" evidence="5"/>
<evidence type="ECO:0000313" key="7">
    <source>
        <dbReference type="EMBL" id="KII68369.1"/>
    </source>
</evidence>
<name>A0A0C2ISE7_THEKT</name>
<feature type="domain" description="Fucosyltransferase C-terminal" evidence="6">
    <location>
        <begin position="83"/>
        <end position="250"/>
    </location>
</feature>
<dbReference type="Pfam" id="PF00852">
    <property type="entry name" value="Glyco_transf_10"/>
    <property type="match status" value="1"/>
</dbReference>
<dbReference type="InterPro" id="IPR001503">
    <property type="entry name" value="Glyco_trans_10"/>
</dbReference>
<comment type="caution">
    <text evidence="7">The sequence shown here is derived from an EMBL/GenBank/DDBJ whole genome shotgun (WGS) entry which is preliminary data.</text>
</comment>
<sequence length="274" mass="32862">MEDRKYNIKIKKILIVYFMVFSFIMQETPHVVKEKMHLGDGHQRYHIWVNSYHSSGYFRSTFFRFSKHVQKLSNFIDYDYLTRKNTAVAMISDCTSNHTILKSYLQELKKYFPVDVYRQCFDKYPKKQVQERMCNNYKFYISFENSICEDYITEKYSAPIDCGSIPIVMTPKINLKHLIPGSYINVFDFASPKRLGEHLANVSKSFKLYLEYFKWKQYYRVESTSIENDVCKMVEAIDESQTSTRMTDHLIHEIFNGRKCMNARDIYEIIFRIF</sequence>
<feature type="transmembrane region" description="Helical" evidence="5">
    <location>
        <begin position="12"/>
        <end position="32"/>
    </location>
</feature>
<keyword evidence="3 5" id="KW-0328">Glycosyltransferase</keyword>
<dbReference type="InterPro" id="IPR055270">
    <property type="entry name" value="Glyco_tran_10_C"/>
</dbReference>
<comment type="similarity">
    <text evidence="2 5">Belongs to the glycosyltransferase 10 family.</text>
</comment>
<keyword evidence="5" id="KW-0472">Membrane</keyword>
<comment type="pathway">
    <text evidence="1">Protein modification; protein glycosylation.</text>
</comment>
<evidence type="ECO:0000256" key="2">
    <source>
        <dbReference type="ARBA" id="ARBA00008919"/>
    </source>
</evidence>
<dbReference type="SUPFAM" id="SSF53756">
    <property type="entry name" value="UDP-Glycosyltransferase/glycogen phosphorylase"/>
    <property type="match status" value="1"/>
</dbReference>